<feature type="signal peptide" evidence="1">
    <location>
        <begin position="1"/>
        <end position="19"/>
    </location>
</feature>
<evidence type="ECO:0000256" key="1">
    <source>
        <dbReference type="SAM" id="SignalP"/>
    </source>
</evidence>
<accession>A0ABW7XDR8</accession>
<reference evidence="2 3" key="1">
    <citation type="submission" date="2024-10" db="EMBL/GenBank/DDBJ databases">
        <title>The Natural Products Discovery Center: Release of the First 8490 Sequenced Strains for Exploring Actinobacteria Biosynthetic Diversity.</title>
        <authorList>
            <person name="Kalkreuter E."/>
            <person name="Kautsar S.A."/>
            <person name="Yang D."/>
            <person name="Bader C.D."/>
            <person name="Teijaro C.N."/>
            <person name="Fluegel L."/>
            <person name="Davis C.M."/>
            <person name="Simpson J.R."/>
            <person name="Lauterbach L."/>
            <person name="Steele A.D."/>
            <person name="Gui C."/>
            <person name="Meng S."/>
            <person name="Li G."/>
            <person name="Viehrig K."/>
            <person name="Ye F."/>
            <person name="Su P."/>
            <person name="Kiefer A.F."/>
            <person name="Nichols A."/>
            <person name="Cepeda A.J."/>
            <person name="Yan W."/>
            <person name="Fan B."/>
            <person name="Jiang Y."/>
            <person name="Adhikari A."/>
            <person name="Zheng C.-J."/>
            <person name="Schuster L."/>
            <person name="Cowan T.M."/>
            <person name="Smanski M.J."/>
            <person name="Chevrette M.G."/>
            <person name="De Carvalho L.P.S."/>
            <person name="Shen B."/>
        </authorList>
    </citation>
    <scope>NUCLEOTIDE SEQUENCE [LARGE SCALE GENOMIC DNA]</scope>
    <source>
        <strain evidence="2 3">NPDC019481</strain>
    </source>
</reference>
<evidence type="ECO:0000313" key="2">
    <source>
        <dbReference type="EMBL" id="MFI2485648.1"/>
    </source>
</evidence>
<gene>
    <name evidence="2" type="ORF">ACH47X_02005</name>
</gene>
<protein>
    <recommendedName>
        <fullName evidence="4">Peptidase inhibitor family I36</fullName>
    </recommendedName>
</protein>
<organism evidence="2 3">
    <name type="scientific">Promicromonospora kroppenstedtii</name>
    <dbReference type="NCBI Taxonomy" id="440482"/>
    <lineage>
        <taxon>Bacteria</taxon>
        <taxon>Bacillati</taxon>
        <taxon>Actinomycetota</taxon>
        <taxon>Actinomycetes</taxon>
        <taxon>Micrococcales</taxon>
        <taxon>Promicromonosporaceae</taxon>
        <taxon>Promicromonospora</taxon>
    </lineage>
</organism>
<dbReference type="RefSeq" id="WP_397400908.1">
    <property type="nucleotide sequence ID" value="NZ_JBIRYI010000001.1"/>
</dbReference>
<proteinExistence type="predicted"/>
<dbReference type="Gene3D" id="2.60.20.10">
    <property type="entry name" value="Crystallins"/>
    <property type="match status" value="1"/>
</dbReference>
<name>A0ABW7XDR8_9MICO</name>
<dbReference type="Proteomes" id="UP001611580">
    <property type="component" value="Unassembled WGS sequence"/>
</dbReference>
<feature type="chain" id="PRO_5047385201" description="Peptidase inhibitor family I36" evidence="1">
    <location>
        <begin position="20"/>
        <end position="167"/>
    </location>
</feature>
<keyword evidence="1" id="KW-0732">Signal</keyword>
<sequence length="167" mass="18048">MAASALLVLSISTSTAAAAAAQEPGKGRFCVVEIEKAADGGNSPVKSQTCSDDPTSAAFVAADRPDVLLMEWFWNAYNSPPHITRIIVSGEDGPCDSSGYRLGTNIIWDNEISGFYTYGQCHEVTAYDGYSQDGDSAYWFSSVSDGPDVDYVGAFMNDRISSFWIRR</sequence>
<evidence type="ECO:0008006" key="4">
    <source>
        <dbReference type="Google" id="ProtNLM"/>
    </source>
</evidence>
<dbReference type="EMBL" id="JBIRYI010000001">
    <property type="protein sequence ID" value="MFI2485648.1"/>
    <property type="molecule type" value="Genomic_DNA"/>
</dbReference>
<comment type="caution">
    <text evidence="2">The sequence shown here is derived from an EMBL/GenBank/DDBJ whole genome shotgun (WGS) entry which is preliminary data.</text>
</comment>
<keyword evidence="3" id="KW-1185">Reference proteome</keyword>
<evidence type="ECO:0000313" key="3">
    <source>
        <dbReference type="Proteomes" id="UP001611580"/>
    </source>
</evidence>